<dbReference type="EMBL" id="MU006807">
    <property type="protein sequence ID" value="KAF2635415.1"/>
    <property type="molecule type" value="Genomic_DNA"/>
</dbReference>
<feature type="compositionally biased region" description="Basic residues" evidence="1">
    <location>
        <begin position="249"/>
        <end position="270"/>
    </location>
</feature>
<sequence>MASYNPQPHQDMLHASAYRLVSTITSLVASTLGAHYPTYRTYMIDILLSFDLTRCAKSHKNLSSMLHQRNPNPFNEYVRQSTPQNRSEPVNMTAILYNPLGGNLYGANELTDAVKIAQKRVKNWLEKEHPEAIYLHNDLVGVLSRMSVQPSAFDPPTISVPKEFGFDTMEGMLETYFKQSAKYFHGVIGLARLAILSEAGRLVGQDWSIFDMCERDEVTEDDVYAVLRSSEEHIEEHVPIPPKAAVKTTKARHGGSRGVRSRGRGRVSDR</sequence>
<keyword evidence="3" id="KW-1185">Reference proteome</keyword>
<organism evidence="2 3">
    <name type="scientific">Massarina eburnea CBS 473.64</name>
    <dbReference type="NCBI Taxonomy" id="1395130"/>
    <lineage>
        <taxon>Eukaryota</taxon>
        <taxon>Fungi</taxon>
        <taxon>Dikarya</taxon>
        <taxon>Ascomycota</taxon>
        <taxon>Pezizomycotina</taxon>
        <taxon>Dothideomycetes</taxon>
        <taxon>Pleosporomycetidae</taxon>
        <taxon>Pleosporales</taxon>
        <taxon>Massarineae</taxon>
        <taxon>Massarinaceae</taxon>
        <taxon>Massarina</taxon>
    </lineage>
</organism>
<proteinExistence type="predicted"/>
<accession>A0A6A6RJT2</accession>
<name>A0A6A6RJT2_9PLEO</name>
<evidence type="ECO:0000313" key="2">
    <source>
        <dbReference type="EMBL" id="KAF2635415.1"/>
    </source>
</evidence>
<dbReference type="AlphaFoldDB" id="A0A6A6RJT2"/>
<evidence type="ECO:0000313" key="3">
    <source>
        <dbReference type="Proteomes" id="UP000799753"/>
    </source>
</evidence>
<evidence type="ECO:0000256" key="1">
    <source>
        <dbReference type="SAM" id="MobiDB-lite"/>
    </source>
</evidence>
<dbReference type="Proteomes" id="UP000799753">
    <property type="component" value="Unassembled WGS sequence"/>
</dbReference>
<protein>
    <submittedName>
        <fullName evidence="2">Uncharacterized protein</fullName>
    </submittedName>
</protein>
<gene>
    <name evidence="2" type="ORF">P280DRAFT_523139</name>
</gene>
<feature type="region of interest" description="Disordered" evidence="1">
    <location>
        <begin position="235"/>
        <end position="270"/>
    </location>
</feature>
<reference evidence="2" key="1">
    <citation type="journal article" date="2020" name="Stud. Mycol.">
        <title>101 Dothideomycetes genomes: a test case for predicting lifestyles and emergence of pathogens.</title>
        <authorList>
            <person name="Haridas S."/>
            <person name="Albert R."/>
            <person name="Binder M."/>
            <person name="Bloem J."/>
            <person name="Labutti K."/>
            <person name="Salamov A."/>
            <person name="Andreopoulos B."/>
            <person name="Baker S."/>
            <person name="Barry K."/>
            <person name="Bills G."/>
            <person name="Bluhm B."/>
            <person name="Cannon C."/>
            <person name="Castanera R."/>
            <person name="Culley D."/>
            <person name="Daum C."/>
            <person name="Ezra D."/>
            <person name="Gonzalez J."/>
            <person name="Henrissat B."/>
            <person name="Kuo A."/>
            <person name="Liang C."/>
            <person name="Lipzen A."/>
            <person name="Lutzoni F."/>
            <person name="Magnuson J."/>
            <person name="Mondo S."/>
            <person name="Nolan M."/>
            <person name="Ohm R."/>
            <person name="Pangilinan J."/>
            <person name="Park H.-J."/>
            <person name="Ramirez L."/>
            <person name="Alfaro M."/>
            <person name="Sun H."/>
            <person name="Tritt A."/>
            <person name="Yoshinaga Y."/>
            <person name="Zwiers L.-H."/>
            <person name="Turgeon B."/>
            <person name="Goodwin S."/>
            <person name="Spatafora J."/>
            <person name="Crous P."/>
            <person name="Grigoriev I."/>
        </authorList>
    </citation>
    <scope>NUCLEOTIDE SEQUENCE</scope>
    <source>
        <strain evidence="2">CBS 473.64</strain>
    </source>
</reference>